<evidence type="ECO:0000256" key="2">
    <source>
        <dbReference type="ARBA" id="ARBA00022729"/>
    </source>
</evidence>
<comment type="similarity">
    <text evidence="4">Belongs to the carbohydrate esterase 1 (CE1) family.</text>
</comment>
<accession>A0ABR3QY14</accession>
<comment type="subcellular location">
    <subcellularLocation>
        <location evidence="4">Secreted</location>
    </subcellularLocation>
</comment>
<keyword evidence="6" id="KW-1185">Reference proteome</keyword>
<organism evidence="5 6">
    <name type="scientific">Paraconiothyrium brasiliense</name>
    <dbReference type="NCBI Taxonomy" id="300254"/>
    <lineage>
        <taxon>Eukaryota</taxon>
        <taxon>Fungi</taxon>
        <taxon>Dikarya</taxon>
        <taxon>Ascomycota</taxon>
        <taxon>Pezizomycotina</taxon>
        <taxon>Dothideomycetes</taxon>
        <taxon>Pleosporomycetidae</taxon>
        <taxon>Pleosporales</taxon>
        <taxon>Massarineae</taxon>
        <taxon>Didymosphaeriaceae</taxon>
        <taxon>Paraconiothyrium</taxon>
    </lineage>
</organism>
<evidence type="ECO:0000313" key="6">
    <source>
        <dbReference type="Proteomes" id="UP001521785"/>
    </source>
</evidence>
<proteinExistence type="inferred from homology"/>
<dbReference type="PANTHER" id="PTHR43037:SF5">
    <property type="entry name" value="FERULOYL ESTERASE"/>
    <property type="match status" value="1"/>
</dbReference>
<reference evidence="5 6" key="1">
    <citation type="submission" date="2024-02" db="EMBL/GenBank/DDBJ databases">
        <title>De novo assembly and annotation of 12 fungi associated with fruit tree decline syndrome in Ontario, Canada.</title>
        <authorList>
            <person name="Sulman M."/>
            <person name="Ellouze W."/>
            <person name="Ilyukhin E."/>
        </authorList>
    </citation>
    <scope>NUCLEOTIDE SEQUENCE [LARGE SCALE GENOMIC DNA]</scope>
    <source>
        <strain evidence="5 6">M42-189</strain>
    </source>
</reference>
<keyword evidence="2 4" id="KW-0732">Signal</keyword>
<evidence type="ECO:0000256" key="4">
    <source>
        <dbReference type="RuleBase" id="RU367147"/>
    </source>
</evidence>
<dbReference type="EC" id="3.1.1.-" evidence="4"/>
<gene>
    <name evidence="5" type="ORF">SLS60_008636</name>
</gene>
<dbReference type="PANTHER" id="PTHR43037">
    <property type="entry name" value="UNNAMED PRODUCT-RELATED"/>
    <property type="match status" value="1"/>
</dbReference>
<comment type="caution">
    <text evidence="5">The sequence shown here is derived from an EMBL/GenBank/DDBJ whole genome shotgun (WGS) entry which is preliminary data.</text>
</comment>
<dbReference type="SUPFAM" id="SSF53474">
    <property type="entry name" value="alpha/beta-Hydrolases"/>
    <property type="match status" value="2"/>
</dbReference>
<evidence type="ECO:0000313" key="5">
    <source>
        <dbReference type="EMBL" id="KAL1597054.1"/>
    </source>
</evidence>
<dbReference type="EMBL" id="JAKJXO020000013">
    <property type="protein sequence ID" value="KAL1597054.1"/>
    <property type="molecule type" value="Genomic_DNA"/>
</dbReference>
<dbReference type="InterPro" id="IPR010126">
    <property type="entry name" value="Esterase_phb"/>
</dbReference>
<evidence type="ECO:0000256" key="3">
    <source>
        <dbReference type="ARBA" id="ARBA00022801"/>
    </source>
</evidence>
<protein>
    <recommendedName>
        <fullName evidence="4">Carboxylic ester hydrolase</fullName>
        <ecNumber evidence="4">3.1.1.-</ecNumber>
    </recommendedName>
</protein>
<feature type="chain" id="PRO_5044991184" description="Carboxylic ester hydrolase" evidence="4">
    <location>
        <begin position="18"/>
        <end position="338"/>
    </location>
</feature>
<dbReference type="InterPro" id="IPR029058">
    <property type="entry name" value="AB_hydrolase_fold"/>
</dbReference>
<evidence type="ECO:0000256" key="1">
    <source>
        <dbReference type="ARBA" id="ARBA00022487"/>
    </source>
</evidence>
<name>A0ABR3QY14_9PLEO</name>
<dbReference type="Pfam" id="PF10503">
    <property type="entry name" value="Esterase_PHB"/>
    <property type="match status" value="1"/>
</dbReference>
<dbReference type="Gene3D" id="3.40.50.1820">
    <property type="entry name" value="alpha/beta hydrolase"/>
    <property type="match status" value="1"/>
</dbReference>
<dbReference type="NCBIfam" id="TIGR01840">
    <property type="entry name" value="esterase_phb"/>
    <property type="match status" value="1"/>
</dbReference>
<keyword evidence="4" id="KW-0964">Secreted</keyword>
<keyword evidence="4" id="KW-0119">Carbohydrate metabolism</keyword>
<dbReference type="Proteomes" id="UP001521785">
    <property type="component" value="Unassembled WGS sequence"/>
</dbReference>
<sequence length="338" mass="36540">MIATSVVVSLLAVAASAQQLSSNLTQIKDFGPNPRNVSFYIYVPKNLQPKPPILVAPHWCHGTAQQVFDYRSWASAGDQYGFISIYPNTSNIADQCWDVSSNATLTHNGGGDSLGIVSMVKWALKRYGGDKDRVFVTGTSSGAMMTNVLVGAYPDVFAAGSAWAGVAFGCFAGNGFDVWSDACATGKIIRTGAEWAEIVKNAYPGYRGFRPKLQVLHGTVDTVLYPQNLQEEIKQWTSVFGYSPTRNETSPNTPLEGWTRYRYGPKFEAYSAAGVDHNIPNQDDLVLEYFDLVSGLEIGGLAAAAANSAFTCRNAIARQGNSAIREPPDVARSLAIEE</sequence>
<dbReference type="InterPro" id="IPR050955">
    <property type="entry name" value="Plant_Biomass_Hydrol_Est"/>
</dbReference>
<keyword evidence="3 4" id="KW-0378">Hydrolase</keyword>
<keyword evidence="1 4" id="KW-0719">Serine esterase</keyword>
<keyword evidence="4" id="KW-0624">Polysaccharide degradation</keyword>
<comment type="function">
    <text evidence="4">Esterase involved in the hydrolysis of xylan, a major structural heterogeneous polysaccharide found in plant biomass representing the second most abundant polysaccharide in the biosphere, after cellulose.</text>
</comment>
<feature type="signal peptide" evidence="4">
    <location>
        <begin position="1"/>
        <end position="17"/>
    </location>
</feature>